<evidence type="ECO:0000313" key="2">
    <source>
        <dbReference type="EMBL" id="TDY49973.1"/>
    </source>
</evidence>
<keyword evidence="1" id="KW-0812">Transmembrane</keyword>
<dbReference type="EMBL" id="SORF01000003">
    <property type="protein sequence ID" value="TDY49973.1"/>
    <property type="molecule type" value="Genomic_DNA"/>
</dbReference>
<sequence>MNQRNDWPFKLALLACIAAGVSVAAWLLGHGAARFIAGALWALWLYECLLVAAALQPLDVERTLPLRMMAGTDLIVRLVIQRRGWLPLLWVLPRDHWEGVLAMDAQRASVRSLTLWQRSDSWSYTIRGVPRGVHRVLGASIEIVDAFGFVSVRRWVPIEGEVIVHPEALDLPGCLPLPQYATAGGYRSGLQRGELGAVGGIEPYREGDPLARIHWPASLRQGSFYTKSFDPPADRAWLVVPCWHTEEMSGGDSTSFELIMTLTATALREAARIGVSVSLALPRQGIFSLGLYDNCVAGEDPAVAAFDALARCTLQDEPVNVQALLSHLPRASASILLIGTAIDARQAALLAPFAKRLYVAIPASQEAIPTVNPALDWLAEYGAQVRWVHEPRDLTLFARGDADAHRA</sequence>
<name>A0A4R8LQX9_9BACL</name>
<organism evidence="2 3">
    <name type="scientific">Alicyclobacillus sacchari</name>
    <dbReference type="NCBI Taxonomy" id="392010"/>
    <lineage>
        <taxon>Bacteria</taxon>
        <taxon>Bacillati</taxon>
        <taxon>Bacillota</taxon>
        <taxon>Bacilli</taxon>
        <taxon>Bacillales</taxon>
        <taxon>Alicyclobacillaceae</taxon>
        <taxon>Alicyclobacillus</taxon>
    </lineage>
</organism>
<dbReference type="RefSeq" id="WP_134158726.1">
    <property type="nucleotide sequence ID" value="NZ_SORF01000003.1"/>
</dbReference>
<keyword evidence="1" id="KW-0472">Membrane</keyword>
<evidence type="ECO:0000313" key="3">
    <source>
        <dbReference type="Proteomes" id="UP000294581"/>
    </source>
</evidence>
<dbReference type="PANTHER" id="PTHR34351:SF2">
    <property type="entry name" value="DUF58 DOMAIN-CONTAINING PROTEIN"/>
    <property type="match status" value="1"/>
</dbReference>
<dbReference type="PANTHER" id="PTHR34351">
    <property type="entry name" value="SLR1927 PROTEIN-RELATED"/>
    <property type="match status" value="1"/>
</dbReference>
<dbReference type="OrthoDB" id="140416at2"/>
<protein>
    <submittedName>
        <fullName evidence="2">Uncharacterized protein (DUF58 family)</fullName>
    </submittedName>
</protein>
<proteinExistence type="predicted"/>
<keyword evidence="3" id="KW-1185">Reference proteome</keyword>
<feature type="transmembrane region" description="Helical" evidence="1">
    <location>
        <begin position="12"/>
        <end position="29"/>
    </location>
</feature>
<dbReference type="Proteomes" id="UP000294581">
    <property type="component" value="Unassembled WGS sequence"/>
</dbReference>
<gene>
    <name evidence="2" type="ORF">C7445_10316</name>
</gene>
<reference evidence="2 3" key="1">
    <citation type="submission" date="2019-03" db="EMBL/GenBank/DDBJ databases">
        <title>Genomic Encyclopedia of Type Strains, Phase IV (KMG-IV): sequencing the most valuable type-strain genomes for metagenomic binning, comparative biology and taxonomic classification.</title>
        <authorList>
            <person name="Goeker M."/>
        </authorList>
    </citation>
    <scope>NUCLEOTIDE SEQUENCE [LARGE SCALE GENOMIC DNA]</scope>
    <source>
        <strain evidence="2 3">DSM 17974</strain>
    </source>
</reference>
<comment type="caution">
    <text evidence="2">The sequence shown here is derived from an EMBL/GenBank/DDBJ whole genome shotgun (WGS) entry which is preliminary data.</text>
</comment>
<keyword evidence="1" id="KW-1133">Transmembrane helix</keyword>
<dbReference type="AlphaFoldDB" id="A0A4R8LQX9"/>
<evidence type="ECO:0000256" key="1">
    <source>
        <dbReference type="SAM" id="Phobius"/>
    </source>
</evidence>
<accession>A0A4R8LQX9</accession>